<feature type="domain" description="Histidine kinase/HSP90-like ATPase" evidence="5">
    <location>
        <begin position="284"/>
        <end position="378"/>
    </location>
</feature>
<dbReference type="EMBL" id="JAAGWK010000018">
    <property type="protein sequence ID" value="NEL54854.1"/>
    <property type="molecule type" value="Genomic_DNA"/>
</dbReference>
<dbReference type="InterPro" id="IPR036890">
    <property type="entry name" value="HATPase_C_sf"/>
</dbReference>
<evidence type="ECO:0000313" key="7">
    <source>
        <dbReference type="EMBL" id="NEL54854.1"/>
    </source>
</evidence>
<dbReference type="Gene3D" id="3.30.565.10">
    <property type="entry name" value="Histidine kinase-like ATPase, C-terminal domain"/>
    <property type="match status" value="1"/>
</dbReference>
<dbReference type="InterPro" id="IPR045975">
    <property type="entry name" value="DUF5931"/>
</dbReference>
<keyword evidence="1" id="KW-0808">Transferase</keyword>
<dbReference type="NCBIfam" id="NF047322">
    <property type="entry name" value="HK_morpho_MacS"/>
    <property type="match status" value="1"/>
</dbReference>
<keyword evidence="4" id="KW-0812">Transmembrane</keyword>
<evidence type="ECO:0000256" key="3">
    <source>
        <dbReference type="ARBA" id="ARBA00023012"/>
    </source>
</evidence>
<evidence type="ECO:0000259" key="6">
    <source>
        <dbReference type="Pfam" id="PF19354"/>
    </source>
</evidence>
<feature type="transmembrane region" description="Helical" evidence="4">
    <location>
        <begin position="131"/>
        <end position="148"/>
    </location>
</feature>
<dbReference type="PANTHER" id="PTHR24421">
    <property type="entry name" value="NITRATE/NITRITE SENSOR PROTEIN NARX-RELATED"/>
    <property type="match status" value="1"/>
</dbReference>
<organism evidence="7 8">
    <name type="scientific">Goekera deserti</name>
    <dbReference type="NCBI Taxonomy" id="2497753"/>
    <lineage>
        <taxon>Bacteria</taxon>
        <taxon>Bacillati</taxon>
        <taxon>Actinomycetota</taxon>
        <taxon>Actinomycetes</taxon>
        <taxon>Geodermatophilales</taxon>
        <taxon>Geodermatophilaceae</taxon>
        <taxon>Goekera</taxon>
    </lineage>
</organism>
<dbReference type="InterPro" id="IPR003594">
    <property type="entry name" value="HATPase_dom"/>
</dbReference>
<dbReference type="GO" id="GO:0016301">
    <property type="term" value="F:kinase activity"/>
    <property type="evidence" value="ECO:0007669"/>
    <property type="project" value="UniProtKB-KW"/>
</dbReference>
<keyword evidence="4" id="KW-0472">Membrane</keyword>
<dbReference type="InterPro" id="IPR050482">
    <property type="entry name" value="Sensor_HK_TwoCompSys"/>
</dbReference>
<evidence type="ECO:0000256" key="2">
    <source>
        <dbReference type="ARBA" id="ARBA00022777"/>
    </source>
</evidence>
<keyword evidence="4" id="KW-1133">Transmembrane helix</keyword>
<feature type="domain" description="DUF5931" evidence="6">
    <location>
        <begin position="17"/>
        <end position="177"/>
    </location>
</feature>
<proteinExistence type="predicted"/>
<dbReference type="Pfam" id="PF02518">
    <property type="entry name" value="HATPase_c"/>
    <property type="match status" value="1"/>
</dbReference>
<feature type="transmembrane region" description="Helical" evidence="4">
    <location>
        <begin position="105"/>
        <end position="124"/>
    </location>
</feature>
<dbReference type="GO" id="GO:0000160">
    <property type="term" value="P:phosphorelay signal transduction system"/>
    <property type="evidence" value="ECO:0007669"/>
    <property type="project" value="UniProtKB-KW"/>
</dbReference>
<evidence type="ECO:0000313" key="8">
    <source>
        <dbReference type="Proteomes" id="UP000470470"/>
    </source>
</evidence>
<comment type="caution">
    <text evidence="7">The sequence shown here is derived from an EMBL/GenBank/DDBJ whole genome shotgun (WGS) entry which is preliminary data.</text>
</comment>
<evidence type="ECO:0000259" key="5">
    <source>
        <dbReference type="Pfam" id="PF02518"/>
    </source>
</evidence>
<keyword evidence="7" id="KW-0067">ATP-binding</keyword>
<evidence type="ECO:0000256" key="4">
    <source>
        <dbReference type="SAM" id="Phobius"/>
    </source>
</evidence>
<dbReference type="PANTHER" id="PTHR24421:SF61">
    <property type="entry name" value="OXYGEN SENSOR HISTIDINE KINASE NREB"/>
    <property type="match status" value="1"/>
</dbReference>
<keyword evidence="2" id="KW-0418">Kinase</keyword>
<dbReference type="CDD" id="cd16917">
    <property type="entry name" value="HATPase_UhpB-NarQ-NarX-like"/>
    <property type="match status" value="1"/>
</dbReference>
<feature type="transmembrane region" description="Helical" evidence="4">
    <location>
        <begin position="81"/>
        <end position="99"/>
    </location>
</feature>
<gene>
    <name evidence="7" type="ORF">G1H19_12665</name>
</gene>
<feature type="transmembrane region" description="Helical" evidence="4">
    <location>
        <begin position="47"/>
        <end position="69"/>
    </location>
</feature>
<dbReference type="Proteomes" id="UP000470470">
    <property type="component" value="Unassembled WGS sequence"/>
</dbReference>
<protein>
    <submittedName>
        <fullName evidence="7">ATP-binding protein</fullName>
    </submittedName>
</protein>
<accession>A0A7K3WEJ2</accession>
<reference evidence="7 8" key="1">
    <citation type="submission" date="2020-02" db="EMBL/GenBank/DDBJ databases">
        <title>The whole genome sequence of CPCC 205119.</title>
        <authorList>
            <person name="Jiang Z."/>
        </authorList>
    </citation>
    <scope>NUCLEOTIDE SEQUENCE [LARGE SCALE GENOMIC DNA]</scope>
    <source>
        <strain evidence="7 8">CPCC 205119</strain>
    </source>
</reference>
<sequence length="383" mass="39624">MPERTTRAAERGPDLVVPLWRAVIAFRVLTLGLAVGGWAFARDEYPGTLAPVLLLVAMAVWTAVTSVAYARASGRRTRSAVVDLAGTLVVIALTLTTQSTEGLHGSAPIITGIWVAGPAFALALTEGRDGGAAGAVVVWVAVTALRARVGDAEFGNLVLLMVSSVLVGYAATTTRRATVALQEATAAAAAAAERERLSRSIHDGVLQVLAAVRRRGEQIGGEAADLARLAAEQEVALRALMSAGPTTAAGRTDLAASLRLLATPRVQVVTPAGPLPLPSATVHELTAVVREALTNTAAHAGDDARAWVSVEEDDTGVLVSVRDDGRGIEPGRLDAAVLDGHRGISQSICGRVRDLGGTATLRSAPGEGTEWELVVPVPQAVRR</sequence>
<keyword evidence="8" id="KW-1185">Reference proteome</keyword>
<name>A0A7K3WEJ2_9ACTN</name>
<dbReference type="AlphaFoldDB" id="A0A7K3WEJ2"/>
<dbReference type="GO" id="GO:0005524">
    <property type="term" value="F:ATP binding"/>
    <property type="evidence" value="ECO:0007669"/>
    <property type="project" value="UniProtKB-KW"/>
</dbReference>
<dbReference type="Pfam" id="PF19354">
    <property type="entry name" value="DUF5931"/>
    <property type="match status" value="1"/>
</dbReference>
<keyword evidence="3" id="KW-0902">Two-component regulatory system</keyword>
<dbReference type="RefSeq" id="WP_162392977.1">
    <property type="nucleotide sequence ID" value="NZ_JAABOZ010000003.1"/>
</dbReference>
<feature type="transmembrane region" description="Helical" evidence="4">
    <location>
        <begin position="20"/>
        <end position="41"/>
    </location>
</feature>
<keyword evidence="7" id="KW-0547">Nucleotide-binding</keyword>
<feature type="transmembrane region" description="Helical" evidence="4">
    <location>
        <begin position="154"/>
        <end position="172"/>
    </location>
</feature>
<dbReference type="SUPFAM" id="SSF55874">
    <property type="entry name" value="ATPase domain of HSP90 chaperone/DNA topoisomerase II/histidine kinase"/>
    <property type="match status" value="1"/>
</dbReference>
<evidence type="ECO:0000256" key="1">
    <source>
        <dbReference type="ARBA" id="ARBA00022679"/>
    </source>
</evidence>